<dbReference type="PROSITE" id="PS51379">
    <property type="entry name" value="4FE4S_FER_2"/>
    <property type="match status" value="1"/>
</dbReference>
<evidence type="ECO:0000259" key="6">
    <source>
        <dbReference type="PROSITE" id="PS51379"/>
    </source>
</evidence>
<keyword evidence="5" id="KW-0411">Iron-sulfur</keyword>
<dbReference type="PROSITE" id="PS00198">
    <property type="entry name" value="4FE4S_FER_1"/>
    <property type="match status" value="1"/>
</dbReference>
<dbReference type="AlphaFoldDB" id="A0A7C0ZCV6"/>
<sequence>MAISLTKLDPNFKFQVASTPGGENITRCFACGTCSAGCPVREIDERYNPRKIIHMVLLGMKDEVLKSDFIWLCTSCYTCSERCPQDVGITDLMTALKNIAVQEGYVHPSYIEQIKALSSFDGLYEIADFDNKKREKFGLPKIQRKGEVLKEIMDRTGISRLAGGEK</sequence>
<protein>
    <submittedName>
        <fullName evidence="7">4Fe-4S dicluster domain-containing protein</fullName>
    </submittedName>
</protein>
<dbReference type="Proteomes" id="UP000885847">
    <property type="component" value="Unassembled WGS sequence"/>
</dbReference>
<dbReference type="Gene3D" id="1.10.1060.10">
    <property type="entry name" value="Alpha-helical ferredoxin"/>
    <property type="match status" value="1"/>
</dbReference>
<evidence type="ECO:0000313" key="7">
    <source>
        <dbReference type="EMBL" id="HDI83211.1"/>
    </source>
</evidence>
<dbReference type="GO" id="GO:0016491">
    <property type="term" value="F:oxidoreductase activity"/>
    <property type="evidence" value="ECO:0007669"/>
    <property type="project" value="UniProtKB-KW"/>
</dbReference>
<evidence type="ECO:0000256" key="2">
    <source>
        <dbReference type="ARBA" id="ARBA00022723"/>
    </source>
</evidence>
<dbReference type="InterPro" id="IPR017896">
    <property type="entry name" value="4Fe4S_Fe-S-bd"/>
</dbReference>
<keyword evidence="3" id="KW-0560">Oxidoreductase</keyword>
<proteinExistence type="predicted"/>
<gene>
    <name evidence="7" type="ORF">ENF18_05420</name>
</gene>
<reference evidence="7" key="1">
    <citation type="journal article" date="2020" name="mSystems">
        <title>Genome- and Community-Level Interaction Insights into Carbon Utilization and Element Cycling Functions of Hydrothermarchaeota in Hydrothermal Sediment.</title>
        <authorList>
            <person name="Zhou Z."/>
            <person name="Liu Y."/>
            <person name="Xu W."/>
            <person name="Pan J."/>
            <person name="Luo Z.H."/>
            <person name="Li M."/>
        </authorList>
    </citation>
    <scope>NUCLEOTIDE SEQUENCE [LARGE SCALE GENOMIC DNA]</scope>
    <source>
        <strain evidence="7">HyVt-102</strain>
    </source>
</reference>
<evidence type="ECO:0000256" key="5">
    <source>
        <dbReference type="ARBA" id="ARBA00023014"/>
    </source>
</evidence>
<organism evidence="7">
    <name type="scientific">candidate division WOR-3 bacterium</name>
    <dbReference type="NCBI Taxonomy" id="2052148"/>
    <lineage>
        <taxon>Bacteria</taxon>
        <taxon>Bacteria division WOR-3</taxon>
    </lineage>
</organism>
<evidence type="ECO:0000256" key="4">
    <source>
        <dbReference type="ARBA" id="ARBA00023004"/>
    </source>
</evidence>
<comment type="caution">
    <text evidence="7">The sequence shown here is derived from an EMBL/GenBank/DDBJ whole genome shotgun (WGS) entry which is preliminary data.</text>
</comment>
<evidence type="ECO:0000256" key="3">
    <source>
        <dbReference type="ARBA" id="ARBA00023002"/>
    </source>
</evidence>
<name>A0A7C0ZCV6_UNCW3</name>
<dbReference type="GO" id="GO:0051539">
    <property type="term" value="F:4 iron, 4 sulfur cluster binding"/>
    <property type="evidence" value="ECO:0007669"/>
    <property type="project" value="UniProtKB-KW"/>
</dbReference>
<dbReference type="InterPro" id="IPR051460">
    <property type="entry name" value="HdrC_iron-sulfur_subunit"/>
</dbReference>
<accession>A0A7C0ZCV6</accession>
<dbReference type="GO" id="GO:0046872">
    <property type="term" value="F:metal ion binding"/>
    <property type="evidence" value="ECO:0007669"/>
    <property type="project" value="UniProtKB-KW"/>
</dbReference>
<dbReference type="SUPFAM" id="SSF46548">
    <property type="entry name" value="alpha-helical ferredoxin"/>
    <property type="match status" value="1"/>
</dbReference>
<dbReference type="EMBL" id="DQWE01000259">
    <property type="protein sequence ID" value="HDI83211.1"/>
    <property type="molecule type" value="Genomic_DNA"/>
</dbReference>
<dbReference type="GO" id="GO:0005886">
    <property type="term" value="C:plasma membrane"/>
    <property type="evidence" value="ECO:0007669"/>
    <property type="project" value="TreeGrafter"/>
</dbReference>
<dbReference type="PANTHER" id="PTHR43255:SF1">
    <property type="entry name" value="IRON-SULFUR-BINDING OXIDOREDUCTASE FADF-RELATED"/>
    <property type="match status" value="1"/>
</dbReference>
<evidence type="ECO:0000256" key="1">
    <source>
        <dbReference type="ARBA" id="ARBA00022485"/>
    </source>
</evidence>
<keyword evidence="4" id="KW-0408">Iron</keyword>
<keyword evidence="1" id="KW-0004">4Fe-4S</keyword>
<dbReference type="InterPro" id="IPR009051">
    <property type="entry name" value="Helical_ferredxn"/>
</dbReference>
<dbReference type="Pfam" id="PF13183">
    <property type="entry name" value="Fer4_8"/>
    <property type="match status" value="1"/>
</dbReference>
<dbReference type="InterPro" id="IPR017900">
    <property type="entry name" value="4Fe4S_Fe_S_CS"/>
</dbReference>
<keyword evidence="2" id="KW-0479">Metal-binding</keyword>
<dbReference type="PANTHER" id="PTHR43255">
    <property type="entry name" value="IRON-SULFUR-BINDING OXIDOREDUCTASE FADF-RELATED-RELATED"/>
    <property type="match status" value="1"/>
</dbReference>
<feature type="domain" description="4Fe-4S ferredoxin-type" evidence="6">
    <location>
        <begin position="19"/>
        <end position="48"/>
    </location>
</feature>